<dbReference type="AlphaFoldDB" id="A0A9P5YG58"/>
<evidence type="ECO:0000313" key="7">
    <source>
        <dbReference type="EMBL" id="KAF9467045.1"/>
    </source>
</evidence>
<dbReference type="SMART" id="SM01340">
    <property type="entry name" value="DNA_mis_repair"/>
    <property type="match status" value="1"/>
</dbReference>
<dbReference type="InterPro" id="IPR013507">
    <property type="entry name" value="DNA_mismatch_S5_2-like"/>
</dbReference>
<dbReference type="Gene3D" id="3.30.1370.100">
    <property type="entry name" value="MutL, C-terminal domain, regulatory subdomain"/>
    <property type="match status" value="1"/>
</dbReference>
<dbReference type="InterPro" id="IPR014721">
    <property type="entry name" value="Ribsml_uS5_D2-typ_fold_subgr"/>
</dbReference>
<dbReference type="NCBIfam" id="TIGR00585">
    <property type="entry name" value="mutl"/>
    <property type="match status" value="1"/>
</dbReference>
<dbReference type="FunFam" id="3.30.1370.100:FF:000001">
    <property type="entry name" value="Mismatch repair endonuclease pms1, putative"/>
    <property type="match status" value="1"/>
</dbReference>
<dbReference type="Pfam" id="PF01119">
    <property type="entry name" value="DNA_mis_repair"/>
    <property type="match status" value="1"/>
</dbReference>
<dbReference type="SUPFAM" id="SSF55874">
    <property type="entry name" value="ATPase domain of HSP90 chaperone/DNA topoisomerase II/histidine kinase"/>
    <property type="match status" value="1"/>
</dbReference>
<proteinExistence type="inferred from homology"/>
<gene>
    <name evidence="7" type="ORF">BDZ94DRAFT_50409</name>
</gene>
<dbReference type="InterPro" id="IPR037198">
    <property type="entry name" value="MutL_C_sf"/>
</dbReference>
<dbReference type="Pfam" id="PF13589">
    <property type="entry name" value="HATPase_c_3"/>
    <property type="match status" value="1"/>
</dbReference>
<dbReference type="EMBL" id="MU150238">
    <property type="protein sequence ID" value="KAF9467045.1"/>
    <property type="molecule type" value="Genomic_DNA"/>
</dbReference>
<feature type="region of interest" description="Disordered" evidence="4">
    <location>
        <begin position="416"/>
        <end position="665"/>
    </location>
</feature>
<feature type="compositionally biased region" description="Polar residues" evidence="4">
    <location>
        <begin position="509"/>
        <end position="544"/>
    </location>
</feature>
<dbReference type="InterPro" id="IPR038973">
    <property type="entry name" value="MutL/Mlh/Pms-like"/>
</dbReference>
<name>A0A9P5YG58_9AGAR</name>
<dbReference type="GO" id="GO:0000710">
    <property type="term" value="P:meiotic mismatch repair"/>
    <property type="evidence" value="ECO:0007669"/>
    <property type="project" value="UniProtKB-ARBA"/>
</dbReference>
<evidence type="ECO:0000256" key="1">
    <source>
        <dbReference type="ARBA" id="ARBA00006082"/>
    </source>
</evidence>
<keyword evidence="8" id="KW-1185">Reference proteome</keyword>
<dbReference type="InterPro" id="IPR042121">
    <property type="entry name" value="MutL_C_regsub"/>
</dbReference>
<dbReference type="InterPro" id="IPR042120">
    <property type="entry name" value="MutL_C_dimsub"/>
</dbReference>
<feature type="domain" description="MutL C-terminal dimerisation" evidence="5">
    <location>
        <begin position="834"/>
        <end position="1003"/>
    </location>
</feature>
<dbReference type="Gene3D" id="3.30.230.10">
    <property type="match status" value="1"/>
</dbReference>
<dbReference type="InterPro" id="IPR014790">
    <property type="entry name" value="MutL_C"/>
</dbReference>
<dbReference type="GO" id="GO:0140664">
    <property type="term" value="F:ATP-dependent DNA damage sensor activity"/>
    <property type="evidence" value="ECO:0007669"/>
    <property type="project" value="InterPro"/>
</dbReference>
<dbReference type="SMART" id="SM00853">
    <property type="entry name" value="MutL_C"/>
    <property type="match status" value="1"/>
</dbReference>
<reference evidence="7" key="1">
    <citation type="submission" date="2020-11" db="EMBL/GenBank/DDBJ databases">
        <authorList>
            <consortium name="DOE Joint Genome Institute"/>
            <person name="Ahrendt S."/>
            <person name="Riley R."/>
            <person name="Andreopoulos W."/>
            <person name="Labutti K."/>
            <person name="Pangilinan J."/>
            <person name="Ruiz-Duenas F.J."/>
            <person name="Barrasa J.M."/>
            <person name="Sanchez-Garcia M."/>
            <person name="Camarero S."/>
            <person name="Miyauchi S."/>
            <person name="Serrano A."/>
            <person name="Linde D."/>
            <person name="Babiker R."/>
            <person name="Drula E."/>
            <person name="Ayuso-Fernandez I."/>
            <person name="Pacheco R."/>
            <person name="Padilla G."/>
            <person name="Ferreira P."/>
            <person name="Barriuso J."/>
            <person name="Kellner H."/>
            <person name="Castanera R."/>
            <person name="Alfaro M."/>
            <person name="Ramirez L."/>
            <person name="Pisabarro A.G."/>
            <person name="Kuo A."/>
            <person name="Tritt A."/>
            <person name="Lipzen A."/>
            <person name="He G."/>
            <person name="Yan M."/>
            <person name="Ng V."/>
            <person name="Cullen D."/>
            <person name="Martin F."/>
            <person name="Rosso M.-N."/>
            <person name="Henrissat B."/>
            <person name="Hibbett D."/>
            <person name="Martinez A.T."/>
            <person name="Grigoriev I.V."/>
        </authorList>
    </citation>
    <scope>NUCLEOTIDE SEQUENCE</scope>
    <source>
        <strain evidence="7">CBS 247.69</strain>
    </source>
</reference>
<dbReference type="CDD" id="cd03484">
    <property type="entry name" value="MutL_Trans_hPMS_2_like"/>
    <property type="match status" value="1"/>
</dbReference>
<dbReference type="PROSITE" id="PS00058">
    <property type="entry name" value="DNA_MISMATCH_REPAIR_1"/>
    <property type="match status" value="1"/>
</dbReference>
<feature type="region of interest" description="Disordered" evidence="4">
    <location>
        <begin position="681"/>
        <end position="751"/>
    </location>
</feature>
<dbReference type="InterPro" id="IPR014762">
    <property type="entry name" value="DNA_mismatch_repair_CS"/>
</dbReference>
<accession>A0A9P5YG58</accession>
<evidence type="ECO:0000256" key="3">
    <source>
        <dbReference type="ARBA" id="ARBA00070941"/>
    </source>
</evidence>
<dbReference type="GO" id="GO:0005524">
    <property type="term" value="F:ATP binding"/>
    <property type="evidence" value="ECO:0007669"/>
    <property type="project" value="InterPro"/>
</dbReference>
<dbReference type="GO" id="GO:0032389">
    <property type="term" value="C:MutLalpha complex"/>
    <property type="evidence" value="ECO:0007669"/>
    <property type="project" value="TreeGrafter"/>
</dbReference>
<dbReference type="CDD" id="cd16926">
    <property type="entry name" value="HATPase_MutL-MLH-PMS-like"/>
    <property type="match status" value="1"/>
</dbReference>
<dbReference type="FunFam" id="3.30.565.10:FF:000014">
    <property type="entry name" value="Mismatch repair endonuclease pms1, putative"/>
    <property type="match status" value="1"/>
</dbReference>
<evidence type="ECO:0000259" key="6">
    <source>
        <dbReference type="SMART" id="SM01340"/>
    </source>
</evidence>
<dbReference type="PANTHER" id="PTHR10073">
    <property type="entry name" value="DNA MISMATCH REPAIR PROTEIN MLH, PMS, MUTL"/>
    <property type="match status" value="1"/>
</dbReference>
<dbReference type="InterPro" id="IPR002099">
    <property type="entry name" value="MutL/Mlh/PMS"/>
</dbReference>
<sequence>MAEKGAIKPIDKSSVHRITSGQVVIDLQTAVKELVENSLDAGATNIEVRFKQYGLKSIEVIDNGSGIAEEYHDSIALKHHTSKLTSFSDLATVRTFGFRGEALSSLCGLSEMVTVVTATAPPLGMSLEMEPSGKVHRRSKVARQRGTTVIVSNLFLPLPVRRKELDRNSKREFGKALSLLNAYALGPCCCSGAGVRLTVSNQVDKGQKSVQLRTAGASSARDAVSALWGPKVLDNLVGLDLSFDVDRDKVALKRTMASTEDLEAVPVVVKGLVSKFSVGGGRTGTDRQFFYVNGRPCNLTKIQKAFNEVYRSFNANQAPFILADFIIPTDSCDINVSPDKRTIFVHSEGNLITKLKAVLEESFAPSRSTYDVEAGSQRMTQSTLPVRPATRGRASANSGLTVGSARNVDTNIVAEKPDDASSVPSSSPLEAQLGSDSQSSTNALPEAITPPSELSTSQTNHPRSPDEAHSSSPSHLEVPSLAESDLSRDQMDVDEGADSQSAAPRPSILRTQSAGDRQAVTITVDTSSASWNRHSQLSISNSGDINRGVGDAEEEEEEEEEEREDHRPARKKRKSEIGTVLGIGGRGSGNKSQSRTVSREQDVGNLKRKRGPSEKSTTKDVRGQLRNRLVEFARIGSQITHAQQDDEEEEEDELDELMSSEPCTAPLDAEQETPHITHKVAESDDAANTSPGVVSGTPSPLPNNLNDNTDAPLAGQSSSSAIDLASDEDGDPGASVRNLTEQTSSALHREATKAVEVARSTDTSSGDVTLRFDLNRVTSTWTRKDNKLRPDLDLGTTLSLVPSDAGVTNIEDNDKAADALARVIDKSDFADMEVLGQFNLGFIVARRRKAVVRSEAGSQGTETGGAATMMDDLFIVDQHAADEKYNFETLQQTTNIQCQKLFRPQEMELTASDELLAIENIDILRQNGFEIEIGVEVDCQSGSRLKLTAQPVSKSTVFDMKDLEELIHLMRDSPSGQMVRCSKARAMFAMRACRKSVMVGMPLNRQQMALVVQHMGTMDQPWNCPHGRPTMRHLFDLSNTRSHNPFNPIDWSAFSTE</sequence>
<evidence type="ECO:0000313" key="8">
    <source>
        <dbReference type="Proteomes" id="UP000807353"/>
    </source>
</evidence>
<protein>
    <recommendedName>
        <fullName evidence="3">DNA mismatch repair protein PMS1</fullName>
    </recommendedName>
</protein>
<feature type="compositionally biased region" description="Basic and acidic residues" evidence="4">
    <location>
        <begin position="611"/>
        <end position="631"/>
    </location>
</feature>
<feature type="compositionally biased region" description="Acidic residues" evidence="4">
    <location>
        <begin position="645"/>
        <end position="658"/>
    </location>
</feature>
<feature type="compositionally biased region" description="Polar residues" evidence="4">
    <location>
        <begin position="452"/>
        <end position="462"/>
    </location>
</feature>
<feature type="compositionally biased region" description="Acidic residues" evidence="4">
    <location>
        <begin position="551"/>
        <end position="563"/>
    </location>
</feature>
<dbReference type="SUPFAM" id="SSF54211">
    <property type="entry name" value="Ribosomal protein S5 domain 2-like"/>
    <property type="match status" value="1"/>
</dbReference>
<comment type="similarity">
    <text evidence="1">Belongs to the DNA mismatch repair MutL/HexB family.</text>
</comment>
<dbReference type="Gene3D" id="3.30.565.10">
    <property type="entry name" value="Histidine kinase-like ATPase, C-terminal domain"/>
    <property type="match status" value="1"/>
</dbReference>
<dbReference type="Gene3D" id="3.30.1540.20">
    <property type="entry name" value="MutL, C-terminal domain, dimerisation subdomain"/>
    <property type="match status" value="1"/>
</dbReference>
<dbReference type="GO" id="GO:0016887">
    <property type="term" value="F:ATP hydrolysis activity"/>
    <property type="evidence" value="ECO:0007669"/>
    <property type="project" value="InterPro"/>
</dbReference>
<feature type="domain" description="DNA mismatch repair protein S5" evidence="6">
    <location>
        <begin position="224"/>
        <end position="364"/>
    </location>
</feature>
<feature type="compositionally biased region" description="Polar residues" evidence="4">
    <location>
        <begin position="737"/>
        <end position="746"/>
    </location>
</feature>
<dbReference type="Pfam" id="PF08676">
    <property type="entry name" value="MutL_C"/>
    <property type="match status" value="1"/>
</dbReference>
<comment type="caution">
    <text evidence="7">The sequence shown here is derived from an EMBL/GenBank/DDBJ whole genome shotgun (WGS) entry which is preliminary data.</text>
</comment>
<dbReference type="OrthoDB" id="10263226at2759"/>
<dbReference type="InterPro" id="IPR036890">
    <property type="entry name" value="HATPase_C_sf"/>
</dbReference>
<dbReference type="SUPFAM" id="SSF118116">
    <property type="entry name" value="DNA mismatch repair protein MutL"/>
    <property type="match status" value="1"/>
</dbReference>
<evidence type="ECO:0000259" key="5">
    <source>
        <dbReference type="SMART" id="SM00853"/>
    </source>
</evidence>
<dbReference type="PANTHER" id="PTHR10073:SF52">
    <property type="entry name" value="MISMATCH REPAIR ENDONUCLEASE PMS2"/>
    <property type="match status" value="1"/>
</dbReference>
<evidence type="ECO:0000256" key="2">
    <source>
        <dbReference type="ARBA" id="ARBA00022763"/>
    </source>
</evidence>
<dbReference type="InterPro" id="IPR020568">
    <property type="entry name" value="Ribosomal_Su5_D2-typ_SF"/>
</dbReference>
<keyword evidence="2" id="KW-0227">DNA damage</keyword>
<dbReference type="GO" id="GO:0030983">
    <property type="term" value="F:mismatched DNA binding"/>
    <property type="evidence" value="ECO:0007669"/>
    <property type="project" value="InterPro"/>
</dbReference>
<feature type="region of interest" description="Disordered" evidence="4">
    <location>
        <begin position="367"/>
        <end position="403"/>
    </location>
</feature>
<evidence type="ECO:0000256" key="4">
    <source>
        <dbReference type="SAM" id="MobiDB-lite"/>
    </source>
</evidence>
<dbReference type="Proteomes" id="UP000807353">
    <property type="component" value="Unassembled WGS sequence"/>
</dbReference>
<organism evidence="7 8">
    <name type="scientific">Collybia nuda</name>
    <dbReference type="NCBI Taxonomy" id="64659"/>
    <lineage>
        <taxon>Eukaryota</taxon>
        <taxon>Fungi</taxon>
        <taxon>Dikarya</taxon>
        <taxon>Basidiomycota</taxon>
        <taxon>Agaricomycotina</taxon>
        <taxon>Agaricomycetes</taxon>
        <taxon>Agaricomycetidae</taxon>
        <taxon>Agaricales</taxon>
        <taxon>Tricholomatineae</taxon>
        <taxon>Clitocybaceae</taxon>
        <taxon>Collybia</taxon>
    </lineage>
</organism>
<feature type="compositionally biased region" description="Polar residues" evidence="4">
    <location>
        <begin position="434"/>
        <end position="443"/>
    </location>
</feature>
<feature type="compositionally biased region" description="Polar residues" evidence="4">
    <location>
        <begin position="686"/>
        <end position="721"/>
    </location>
</feature>